<dbReference type="SUPFAM" id="SSF48452">
    <property type="entry name" value="TPR-like"/>
    <property type="match status" value="1"/>
</dbReference>
<dbReference type="InterPro" id="IPR007111">
    <property type="entry name" value="NACHT_NTPase"/>
</dbReference>
<reference evidence="4 5" key="1">
    <citation type="journal article" date="2014" name="Genome Biol. Evol.">
        <title>The secreted proteins of Achlya hypogyna and Thraustotheca clavata identify the ancestral oomycete secretome and reveal gene acquisitions by horizontal gene transfer.</title>
        <authorList>
            <person name="Misner I."/>
            <person name="Blouin N."/>
            <person name="Leonard G."/>
            <person name="Richards T.A."/>
            <person name="Lane C.E."/>
        </authorList>
    </citation>
    <scope>NUCLEOTIDE SEQUENCE [LARGE SCALE GENOMIC DNA]</scope>
    <source>
        <strain evidence="4 5">ATCC 48635</strain>
    </source>
</reference>
<evidence type="ECO:0000313" key="5">
    <source>
        <dbReference type="Proteomes" id="UP000243579"/>
    </source>
</evidence>
<dbReference type="SUPFAM" id="SSF52540">
    <property type="entry name" value="P-loop containing nucleoside triphosphate hydrolases"/>
    <property type="match status" value="1"/>
</dbReference>
<dbReference type="STRING" id="1202772.A0A1V9Z8B9"/>
<dbReference type="Gene3D" id="3.40.50.300">
    <property type="entry name" value="P-loop containing nucleotide triphosphate hydrolases"/>
    <property type="match status" value="1"/>
</dbReference>
<dbReference type="AlphaFoldDB" id="A0A1V9Z8B9"/>
<proteinExistence type="predicted"/>
<dbReference type="Gene3D" id="1.25.40.10">
    <property type="entry name" value="Tetratricopeptide repeat domain"/>
    <property type="match status" value="1"/>
</dbReference>
<dbReference type="InterPro" id="IPR024983">
    <property type="entry name" value="CHAT_dom"/>
</dbReference>
<comment type="caution">
    <text evidence="4">The sequence shown here is derived from an EMBL/GenBank/DDBJ whole genome shotgun (WGS) entry which is preliminary data.</text>
</comment>
<evidence type="ECO:0000313" key="4">
    <source>
        <dbReference type="EMBL" id="OQR94157.1"/>
    </source>
</evidence>
<dbReference type="OrthoDB" id="431454at2759"/>
<feature type="domain" description="CHAT" evidence="3">
    <location>
        <begin position="101"/>
        <end position="270"/>
    </location>
</feature>
<dbReference type="Proteomes" id="UP000243579">
    <property type="component" value="Unassembled WGS sequence"/>
</dbReference>
<dbReference type="Pfam" id="PF12770">
    <property type="entry name" value="CHAT"/>
    <property type="match status" value="1"/>
</dbReference>
<dbReference type="InterPro" id="IPR011990">
    <property type="entry name" value="TPR-like_helical_dom_sf"/>
</dbReference>
<evidence type="ECO:0000259" key="2">
    <source>
        <dbReference type="Pfam" id="PF05729"/>
    </source>
</evidence>
<feature type="region of interest" description="Disordered" evidence="1">
    <location>
        <begin position="1007"/>
        <end position="1056"/>
    </location>
</feature>
<feature type="region of interest" description="Disordered" evidence="1">
    <location>
        <begin position="771"/>
        <end position="812"/>
    </location>
</feature>
<dbReference type="Pfam" id="PF05729">
    <property type="entry name" value="NACHT"/>
    <property type="match status" value="1"/>
</dbReference>
<sequence>MAVLDDIRDLLQAICDAPTAMSSLDEYQELLDGYRQSAGVILATLDQQSETDTMRSDLQSDTMSLFSLDQAASLPATDPATITNLDIAVLHASPFLLRLPDQRLAPLPELNIRHEQRSLHKIFAESKRALRTMMGVMTVDSLREVLDRNAQVLHFSGHGGVVSDGPDALVFEDPLSTGLGQLVSTMQLSSILRSGGVSVKLVFVSSCHSRDVGRVFIRAGVDHVVCARQDEKLLDDASVLFARAFYHALVHGKTVPQAFDVARTRVAADHPAEGDKFLLLLSPRLHACGHVEYTGCSCITAPLFADIPLGPYATLRHHLHQATRGGSLPPMPPVFLGREPELHTLCSLLHAHRLVTVRGSPGIGKSTCALKAAHYLSERSVFEHGVFFVRARGVQNVESLEAAVRSAVLSDDAAPAAVPAPLASVLGHVLLVLDNMEDPCQASGAAVQTFLRALLEACPQLRLLVTSRLALQMPDEKTLSLGRLASAHAARLFVKKSPRRLQEATDFVAEQELRDHPLLAFLDGHPQAIALCASLLGDKTLPELTQAMVARDGSSSLPPLMASLQVAVASLPDPDVRRFFALQGFFPGGGLAMDFRAMIGPEFEAHAAVLGRFSLVQKQYPQAKVVRDPTMLEAWTHYAGYVGGAAKFSSLHRSRQAGQEDRVQKTVAQASMLSLATIYSTFPVISSFARHWLAAEPGVAAGLEKLCARHFQKSVRWIYRYIGTFAAFSSAAYVLFDLQEPNLWMCLERFLEKHQDAGASAAAAVALPGASDVDGPSSDDAPVASTTPTDDAGSSAGSDAPSPKKPLRKKHRKTDPKLALVVADTACYFAHALFLAGRLHGATRAATLGIGLCKQYGFRGVEANLRKLMGVILINEKKLDEAKAQLGIALILYKSTVSKIGHATTMTGIGLIHSRQGNLRGAHSCFTKALTMYEWSHHVVGQLNCHQRLGHLEKKLKLGEESDVTQHYAACRRLQGDLNLHRREDQDGLRWVGHEMSLLLEVADTHVQPAKKSGKAPPPPPTVESSDESSFAKRKSYDSTRRRSSGNQKLLFAEAS</sequence>
<dbReference type="InterPro" id="IPR027417">
    <property type="entry name" value="P-loop_NTPase"/>
</dbReference>
<feature type="domain" description="NACHT" evidence="2">
    <location>
        <begin position="353"/>
        <end position="468"/>
    </location>
</feature>
<dbReference type="EMBL" id="JNBR01000373">
    <property type="protein sequence ID" value="OQR94157.1"/>
    <property type="molecule type" value="Genomic_DNA"/>
</dbReference>
<organism evidence="4 5">
    <name type="scientific">Achlya hypogyna</name>
    <name type="common">Oomycete</name>
    <name type="synonym">Protoachlya hypogyna</name>
    <dbReference type="NCBI Taxonomy" id="1202772"/>
    <lineage>
        <taxon>Eukaryota</taxon>
        <taxon>Sar</taxon>
        <taxon>Stramenopiles</taxon>
        <taxon>Oomycota</taxon>
        <taxon>Saprolegniomycetes</taxon>
        <taxon>Saprolegniales</taxon>
        <taxon>Achlyaceae</taxon>
        <taxon>Achlya</taxon>
    </lineage>
</organism>
<accession>A0A1V9Z8B9</accession>
<evidence type="ECO:0008006" key="6">
    <source>
        <dbReference type="Google" id="ProtNLM"/>
    </source>
</evidence>
<keyword evidence="5" id="KW-1185">Reference proteome</keyword>
<evidence type="ECO:0000259" key="3">
    <source>
        <dbReference type="Pfam" id="PF12770"/>
    </source>
</evidence>
<gene>
    <name evidence="4" type="ORF">ACHHYP_01661</name>
</gene>
<name>A0A1V9Z8B9_ACHHY</name>
<feature type="compositionally biased region" description="Low complexity" evidence="1">
    <location>
        <begin position="790"/>
        <end position="801"/>
    </location>
</feature>
<dbReference type="PANTHER" id="PTHR47691:SF3">
    <property type="entry name" value="HTH-TYPE TRANSCRIPTIONAL REGULATOR RV0890C-RELATED"/>
    <property type="match status" value="1"/>
</dbReference>
<evidence type="ECO:0000256" key="1">
    <source>
        <dbReference type="SAM" id="MobiDB-lite"/>
    </source>
</evidence>
<protein>
    <recommendedName>
        <fullName evidence="6">CHAT domain-containing protein</fullName>
    </recommendedName>
</protein>
<dbReference type="PANTHER" id="PTHR47691">
    <property type="entry name" value="REGULATOR-RELATED"/>
    <property type="match status" value="1"/>
</dbReference>